<reference evidence="4" key="1">
    <citation type="journal article" date="2023" name="Nat. Commun.">
        <title>Diploid and tetraploid genomes of Acorus and the evolution of monocots.</title>
        <authorList>
            <person name="Ma L."/>
            <person name="Liu K.W."/>
            <person name="Li Z."/>
            <person name="Hsiao Y.Y."/>
            <person name="Qi Y."/>
            <person name="Fu T."/>
            <person name="Tang G.D."/>
            <person name="Zhang D."/>
            <person name="Sun W.H."/>
            <person name="Liu D.K."/>
            <person name="Li Y."/>
            <person name="Chen G.Z."/>
            <person name="Liu X.D."/>
            <person name="Liao X.Y."/>
            <person name="Jiang Y.T."/>
            <person name="Yu X."/>
            <person name="Hao Y."/>
            <person name="Huang J."/>
            <person name="Zhao X.W."/>
            <person name="Ke S."/>
            <person name="Chen Y.Y."/>
            <person name="Wu W.L."/>
            <person name="Hsu J.L."/>
            <person name="Lin Y.F."/>
            <person name="Huang M.D."/>
            <person name="Li C.Y."/>
            <person name="Huang L."/>
            <person name="Wang Z.W."/>
            <person name="Zhao X."/>
            <person name="Zhong W.Y."/>
            <person name="Peng D.H."/>
            <person name="Ahmad S."/>
            <person name="Lan S."/>
            <person name="Zhang J.S."/>
            <person name="Tsai W.C."/>
            <person name="Van de Peer Y."/>
            <person name="Liu Z.J."/>
        </authorList>
    </citation>
    <scope>NUCLEOTIDE SEQUENCE</scope>
    <source>
        <strain evidence="4">SCP</strain>
    </source>
</reference>
<keyword evidence="2" id="KW-0805">Transcription regulation</keyword>
<reference evidence="4" key="2">
    <citation type="submission" date="2023-06" db="EMBL/GenBank/DDBJ databases">
        <authorList>
            <person name="Ma L."/>
            <person name="Liu K.-W."/>
            <person name="Li Z."/>
            <person name="Hsiao Y.-Y."/>
            <person name="Qi Y."/>
            <person name="Fu T."/>
            <person name="Tang G."/>
            <person name="Zhang D."/>
            <person name="Sun W.-H."/>
            <person name="Liu D.-K."/>
            <person name="Li Y."/>
            <person name="Chen G.-Z."/>
            <person name="Liu X.-D."/>
            <person name="Liao X.-Y."/>
            <person name="Jiang Y.-T."/>
            <person name="Yu X."/>
            <person name="Hao Y."/>
            <person name="Huang J."/>
            <person name="Zhao X.-W."/>
            <person name="Ke S."/>
            <person name="Chen Y.-Y."/>
            <person name="Wu W.-L."/>
            <person name="Hsu J.-L."/>
            <person name="Lin Y.-F."/>
            <person name="Huang M.-D."/>
            <person name="Li C.-Y."/>
            <person name="Huang L."/>
            <person name="Wang Z.-W."/>
            <person name="Zhao X."/>
            <person name="Zhong W.-Y."/>
            <person name="Peng D.-H."/>
            <person name="Ahmad S."/>
            <person name="Lan S."/>
            <person name="Zhang J.-S."/>
            <person name="Tsai W.-C."/>
            <person name="Van De Peer Y."/>
            <person name="Liu Z.-J."/>
        </authorList>
    </citation>
    <scope>NUCLEOTIDE SEQUENCE</scope>
    <source>
        <strain evidence="4">SCP</strain>
        <tissue evidence="4">Leaves</tissue>
    </source>
</reference>
<dbReference type="EMBL" id="JAUJYN010000007">
    <property type="protein sequence ID" value="KAK1266439.1"/>
    <property type="molecule type" value="Genomic_DNA"/>
</dbReference>
<evidence type="ECO:0000256" key="1">
    <source>
        <dbReference type="ARBA" id="ARBA00007692"/>
    </source>
</evidence>
<keyword evidence="3" id="KW-0809">Transit peptide</keyword>
<dbReference type="Proteomes" id="UP001179952">
    <property type="component" value="Unassembled WGS sequence"/>
</dbReference>
<organism evidence="4 5">
    <name type="scientific">Acorus gramineus</name>
    <name type="common">Dwarf sweet flag</name>
    <dbReference type="NCBI Taxonomy" id="55184"/>
    <lineage>
        <taxon>Eukaryota</taxon>
        <taxon>Viridiplantae</taxon>
        <taxon>Streptophyta</taxon>
        <taxon>Embryophyta</taxon>
        <taxon>Tracheophyta</taxon>
        <taxon>Spermatophyta</taxon>
        <taxon>Magnoliopsida</taxon>
        <taxon>Liliopsida</taxon>
        <taxon>Acoraceae</taxon>
        <taxon>Acorus</taxon>
    </lineage>
</organism>
<dbReference type="InterPro" id="IPR038538">
    <property type="entry name" value="MTERF_sf"/>
</dbReference>
<dbReference type="GO" id="GO:0003676">
    <property type="term" value="F:nucleic acid binding"/>
    <property type="evidence" value="ECO:0007669"/>
    <property type="project" value="InterPro"/>
</dbReference>
<dbReference type="GO" id="GO:0006353">
    <property type="term" value="P:DNA-templated transcription termination"/>
    <property type="evidence" value="ECO:0007669"/>
    <property type="project" value="UniProtKB-KW"/>
</dbReference>
<evidence type="ECO:0000256" key="3">
    <source>
        <dbReference type="ARBA" id="ARBA00022946"/>
    </source>
</evidence>
<name>A0AAV9AQH8_ACOGR</name>
<dbReference type="AlphaFoldDB" id="A0AAV9AQH8"/>
<dbReference type="Gene3D" id="1.25.70.10">
    <property type="entry name" value="Transcription termination factor 3, mitochondrial"/>
    <property type="match status" value="1"/>
</dbReference>
<proteinExistence type="inferred from homology"/>
<gene>
    <name evidence="4" type="ORF">QJS04_geneDACA000087</name>
</gene>
<accession>A0AAV9AQH8</accession>
<evidence type="ECO:0000256" key="2">
    <source>
        <dbReference type="ARBA" id="ARBA00022472"/>
    </source>
</evidence>
<dbReference type="PANTHER" id="PTHR13068:SF236">
    <property type="entry name" value="OS02G0749800 PROTEIN"/>
    <property type="match status" value="1"/>
</dbReference>
<dbReference type="InterPro" id="IPR003690">
    <property type="entry name" value="MTERF"/>
</dbReference>
<evidence type="ECO:0000313" key="4">
    <source>
        <dbReference type="EMBL" id="KAK1266439.1"/>
    </source>
</evidence>
<comment type="caution">
    <text evidence="4">The sequence shown here is derived from an EMBL/GenBank/DDBJ whole genome shotgun (WGS) entry which is preliminary data.</text>
</comment>
<comment type="similarity">
    <text evidence="1">Belongs to the mTERF family.</text>
</comment>
<dbReference type="Pfam" id="PF02536">
    <property type="entry name" value="mTERF"/>
    <property type="match status" value="1"/>
</dbReference>
<evidence type="ECO:0000313" key="5">
    <source>
        <dbReference type="Proteomes" id="UP001179952"/>
    </source>
</evidence>
<dbReference type="PANTHER" id="PTHR13068">
    <property type="entry name" value="CGI-12 PROTEIN-RELATED"/>
    <property type="match status" value="1"/>
</dbReference>
<keyword evidence="2" id="KW-0806">Transcription termination</keyword>
<keyword evidence="5" id="KW-1185">Reference proteome</keyword>
<protein>
    <submittedName>
        <fullName evidence="4">Uncharacterized protein</fullName>
    </submittedName>
</protein>
<dbReference type="SMART" id="SM00733">
    <property type="entry name" value="Mterf"/>
    <property type="match status" value="5"/>
</dbReference>
<dbReference type="FunFam" id="1.25.70.10:FF:000001">
    <property type="entry name" value="Mitochondrial transcription termination factor-like"/>
    <property type="match status" value="1"/>
</dbReference>
<sequence>MSRSLWKQQSLLQIILSSKTHQSFLQNPLSIPRPISTTSSSDTAIEHPKSLTLSYLTNTLGFSSDAALKASKRLNLKTTHNAESVLACFRNHGFTDAHIAKIINSWPQLLACNHAKVIEPKMDLFRRLGLSDSDLVKFICSNPVTLVRSLTNSVAPCLDSLKGIFGSDDNVVTALKCSPWVLNGDPDRKLRANILTLQALGVPMSWIIKSMRRSLSFASPDWFEEVTETVKGLGLDPKRPKYLNVVVVMSGMDRRTWEEKCRVFRSFGVSEEETLLVFKKQPLCLGNSAKKIGTMLGFYVNELGWKPSVVLGRPTVLTLSLDKRVIPRCSVLKLLTSKGLLVKDFDWIPALLLKECHFLERFVNKYLVEAPELMQVYQTNMPSNGCQVIGLYRVSKLLHGSFK</sequence>
<keyword evidence="2" id="KW-0804">Transcription</keyword>